<dbReference type="Gene3D" id="2.160.20.10">
    <property type="entry name" value="Single-stranded right-handed beta-helix, Pectin lyase-like"/>
    <property type="match status" value="2"/>
</dbReference>
<comment type="caution">
    <text evidence="1">The sequence shown here is derived from an EMBL/GenBank/DDBJ whole genome shotgun (WGS) entry which is preliminary data.</text>
</comment>
<protein>
    <recommendedName>
        <fullName evidence="3">Right handed beta helix domain-containing protein</fullName>
    </recommendedName>
</protein>
<dbReference type="InterPro" id="IPR045392">
    <property type="entry name" value="DUF6519"/>
</dbReference>
<evidence type="ECO:0000313" key="1">
    <source>
        <dbReference type="EMBL" id="OAN36788.1"/>
    </source>
</evidence>
<dbReference type="Pfam" id="PF20129">
    <property type="entry name" value="DUF6519"/>
    <property type="match status" value="1"/>
</dbReference>
<evidence type="ECO:0000313" key="2">
    <source>
        <dbReference type="Proteomes" id="UP000078396"/>
    </source>
</evidence>
<dbReference type="SUPFAM" id="SSF51126">
    <property type="entry name" value="Pectin lyase-like"/>
    <property type="match status" value="1"/>
</dbReference>
<dbReference type="InterPro" id="IPR012334">
    <property type="entry name" value="Pectin_lyas_fold"/>
</dbReference>
<dbReference type="InterPro" id="IPR011050">
    <property type="entry name" value="Pectin_lyase_fold/virulence"/>
</dbReference>
<evidence type="ECO:0008006" key="3">
    <source>
        <dbReference type="Google" id="ProtNLM"/>
    </source>
</evidence>
<accession>A0A178LS17</accession>
<dbReference type="SMART" id="SM00710">
    <property type="entry name" value="PbH1"/>
    <property type="match status" value="7"/>
</dbReference>
<gene>
    <name evidence="1" type="ORF">A4X20_06225</name>
</gene>
<dbReference type="AlphaFoldDB" id="A0A178LS17"/>
<organism evidence="1 2">
    <name type="scientific">Mycolicibacterium iranicum</name>
    <name type="common">Mycobacterium iranicum</name>
    <dbReference type="NCBI Taxonomy" id="912594"/>
    <lineage>
        <taxon>Bacteria</taxon>
        <taxon>Bacillati</taxon>
        <taxon>Actinomycetota</taxon>
        <taxon>Actinomycetes</taxon>
        <taxon>Mycobacteriales</taxon>
        <taxon>Mycobacteriaceae</taxon>
        <taxon>Mycolicibacterium</taxon>
    </lineage>
</organism>
<name>A0A178LS17_MYCIR</name>
<reference evidence="1 2" key="1">
    <citation type="submission" date="2016-04" db="EMBL/GenBank/DDBJ databases">
        <title>Draft Genome Sequences of Staphylococcus capitis Strain H36, S. capitis Strain H65, S. cohnii Strain H62, S. hominis Strain H69, Mycobacterium iranicum Strain H39, Plantibacter sp. Strain H53, Pseudomonas oryzihabitans Strain H72, and Microbacterium sp. Strain H83, isolated from residential settings.</title>
        <authorList>
            <person name="Lymperopoulou D."/>
            <person name="Adams R.I."/>
            <person name="Lindow S."/>
            <person name="Coil D.A."/>
            <person name="Jospin G."/>
            <person name="Eisen J.A."/>
        </authorList>
    </citation>
    <scope>NUCLEOTIDE SEQUENCE [LARGE SCALE GENOMIC DNA]</scope>
    <source>
        <strain evidence="1 2">H39</strain>
    </source>
</reference>
<dbReference type="OrthoDB" id="134981at2"/>
<dbReference type="RefSeq" id="WP_064282993.1">
    <property type="nucleotide sequence ID" value="NZ_LWCS01000032.1"/>
</dbReference>
<dbReference type="Proteomes" id="UP000078396">
    <property type="component" value="Unassembled WGS sequence"/>
</dbReference>
<dbReference type="EMBL" id="LWCS01000032">
    <property type="protein sequence ID" value="OAN36788.1"/>
    <property type="molecule type" value="Genomic_DNA"/>
</dbReference>
<dbReference type="InterPro" id="IPR006626">
    <property type="entry name" value="PbH1"/>
</dbReference>
<proteinExistence type="predicted"/>
<sequence>MTLQGDFTREVSQHWAGVLYQQGRVFTDTDGTAQSLITLDWEDTSARDVLGASVAAVPASSPDSFRVDSAIINPDGVVVSLQPGHVWADGPLVRLDGAAPVQRLADYVEDPPTPAGSVGARDAVVLEVWREAVNGFQLPDELIEPALGGPDTTERIHTAFGLRLYRMDVDDTCASIVDALNDTGGRGRLTVTMDPETAVAGDCPVVEGGGYSGFEHNLYRIEIADTGAGAVHFKWSQFNGGLTGRAEFDTAALRAHIGANLAAITASGLDSFYLEALKPNPLLGRWVVVYGANVTLDAEGSFVLPPVGGEVVGSIPAPSPGDADPTVFVRLWNGLARVDAFPTGPGPLPLQDGINLAFDAPGPGADYRPGDYWTFPVRAGGVENLGPFPANAPPEGIVYRRVPLAELDWNGSHDVPRDGGTVEDCRRPVHPLTDVTSCCSFHVGDGVLSHGDFTSIQKAVDSLPAGGGKICVLPGNYVENVLIEERGNITISGCGDRSRVVSANPRDGQDAAAVFHVVDSIAIQISGLSITAHETGIGILAEDQVAEKRGQGRDLGPSGALHSIGLAELLVTAATRPAIEVRFAIGLTIRDCTIGMVDERSRWPAVFVQAEDGLIERNVIRVQPARLGRDDLRAATFSGAVVAAHGPMTASAGMGGLQIGGLSEAVRVVDNVIQSGLGNGITLGAVRAVRRDDRTHLPERLGWVINADDPCDPCRPGDGEIPDPPPGGGDGVVLVPGGPLRDILIERNRIFDMGLNGIGVIGFFSLRDPDLRRIVSVEGLRIHRNEIRRCLARDLAPVREEMFSAMGYGGISLAHVEHLSVTQNVIEDNGASYLDPVCGVFVLYGEGVEITHNRVVNNGRRTAEAPGRARPGRRGGIVVAYCTVPVDPAISDAALYRVVPESTPALRVHDNVVVAPLGRALWVAANGPVSVQANSFTSMGVAADPPNAARALVGLTVTIDNIGRSPEAPGAIKSFKGLYYGVLPSAFRSATSAETVAVGTGIREPGIITGGIAPGFVLFSDNQCHFTPGPSRRAPERPEVLDPAAVKFARMMISTVGSFGRPSPPPPPLRPGALLPLATSLRLASVSISSLDDVGVHDNQCFTRMPDGTLLTNLYVIGDSVRVSDNRFKEGPDDTIVSSISVGAVNVTAHNEGTHCFVVRPPAPSDRVVDGPNIVVASMVQRDYCDRFARILHDFAVLGG</sequence>